<dbReference type="Proteomes" id="UP000469385">
    <property type="component" value="Unassembled WGS sequence"/>
</dbReference>
<dbReference type="GO" id="GO:0016788">
    <property type="term" value="F:hydrolase activity, acting on ester bonds"/>
    <property type="evidence" value="ECO:0007669"/>
    <property type="project" value="InterPro"/>
</dbReference>
<organism evidence="1 2">
    <name type="scientific">Ramlibacter pinisoli</name>
    <dbReference type="NCBI Taxonomy" id="2682844"/>
    <lineage>
        <taxon>Bacteria</taxon>
        <taxon>Pseudomonadati</taxon>
        <taxon>Pseudomonadota</taxon>
        <taxon>Betaproteobacteria</taxon>
        <taxon>Burkholderiales</taxon>
        <taxon>Comamonadaceae</taxon>
        <taxon>Ramlibacter</taxon>
    </lineage>
</organism>
<dbReference type="EMBL" id="WSEL01000003">
    <property type="protein sequence ID" value="MVQ29434.1"/>
    <property type="molecule type" value="Genomic_DNA"/>
</dbReference>
<evidence type="ECO:0000313" key="1">
    <source>
        <dbReference type="EMBL" id="MVQ29434.1"/>
    </source>
</evidence>
<dbReference type="SUPFAM" id="SSF52266">
    <property type="entry name" value="SGNH hydrolase"/>
    <property type="match status" value="1"/>
</dbReference>
<dbReference type="Gene3D" id="3.40.50.1110">
    <property type="entry name" value="SGNH hydrolase"/>
    <property type="match status" value="1"/>
</dbReference>
<accession>A0A6N8IRH0</accession>
<dbReference type="InterPro" id="IPR036514">
    <property type="entry name" value="SGNH_hydro_sf"/>
</dbReference>
<dbReference type="PROSITE" id="PS51257">
    <property type="entry name" value="PROKAR_LIPOPROTEIN"/>
    <property type="match status" value="1"/>
</dbReference>
<dbReference type="InterPro" id="IPR001087">
    <property type="entry name" value="GDSL"/>
</dbReference>
<sequence length="411" mass="40993">MHRTLLAGGLGTLLLAACGGGGGGSDGLGSQPAAVGTAGTGGTSGAAGASTIGPAPASPAASSVLTGVSRLVVAGDSLADVGTFGFKFTVQDAANPGGFPVLPELVAAGFGLSGSCSYYMDNGAGGTVPRGDASCTNFAVGGARIFRGDGPKRITAQLSDAGAAIGSFGRGDLVLVDGGGNDASELAAAYVAGVTSRTGLLAFLAFLGREVSVRDLLSTVRGADSLARSAFLYMEDAADTLADAITVHALDRGATRVAVLNIPDVTRTPRFAAAFEKLVQQEGADEAAAIQAAVRQVVGAFNARLQSRLGNDPRVVLVDVRAAVDEQIARAAEFGLSDVIHAACPVTGLSSVGLPEWSLQTCTSALLDASPGAAPGWWASWAFSDGFHPTPAGHRQLAETVTRRLAAAGSP</sequence>
<dbReference type="AlphaFoldDB" id="A0A6N8IRH0"/>
<reference evidence="1 2" key="1">
    <citation type="submission" date="2019-12" db="EMBL/GenBank/DDBJ databases">
        <authorList>
            <person name="Huq M.A."/>
        </authorList>
    </citation>
    <scope>NUCLEOTIDE SEQUENCE [LARGE SCALE GENOMIC DNA]</scope>
    <source>
        <strain evidence="1 2">MAH-25</strain>
    </source>
</reference>
<dbReference type="Pfam" id="PF00657">
    <property type="entry name" value="Lipase_GDSL"/>
    <property type="match status" value="1"/>
</dbReference>
<evidence type="ECO:0000313" key="2">
    <source>
        <dbReference type="Proteomes" id="UP000469385"/>
    </source>
</evidence>
<proteinExistence type="predicted"/>
<gene>
    <name evidence="1" type="ORF">GON04_08245</name>
</gene>
<comment type="caution">
    <text evidence="1">The sequence shown here is derived from an EMBL/GenBank/DDBJ whole genome shotgun (WGS) entry which is preliminary data.</text>
</comment>
<dbReference type="RefSeq" id="WP_157397438.1">
    <property type="nucleotide sequence ID" value="NZ_WSEL01000003.1"/>
</dbReference>
<name>A0A6N8IRH0_9BURK</name>
<keyword evidence="2" id="KW-1185">Reference proteome</keyword>
<protein>
    <submittedName>
        <fullName evidence="1">Phospholipase</fullName>
    </submittedName>
</protein>